<accession>A0A8D8TIC5</accession>
<keyword evidence="1" id="KW-0472">Membrane</keyword>
<proteinExistence type="predicted"/>
<reference evidence="2" key="1">
    <citation type="submission" date="2021-05" db="EMBL/GenBank/DDBJ databases">
        <authorList>
            <person name="Alioto T."/>
            <person name="Alioto T."/>
            <person name="Gomez Garrido J."/>
        </authorList>
    </citation>
    <scope>NUCLEOTIDE SEQUENCE</scope>
</reference>
<feature type="transmembrane region" description="Helical" evidence="1">
    <location>
        <begin position="104"/>
        <end position="127"/>
    </location>
</feature>
<protein>
    <submittedName>
        <fullName evidence="2">Uncharacterized protein</fullName>
    </submittedName>
</protein>
<keyword evidence="1" id="KW-0812">Transmembrane</keyword>
<sequence length="138" mass="15252">MESKTVLMVVTRSHVIHNVIQTSSNARVGRVYPLHFGVMDGSTVWIRVTRSTVTNVQGVYSGVPWEGAHRSVVCVTRKTTVLTGRTRCIVDPALAMKREGASCVLTMSLVFPFIGFVMGRVTAWIILMKEIALCWVVS</sequence>
<name>A0A8D8TIC5_9HEMI</name>
<evidence type="ECO:0000256" key="1">
    <source>
        <dbReference type="SAM" id="Phobius"/>
    </source>
</evidence>
<keyword evidence="1" id="KW-1133">Transmembrane helix</keyword>
<dbReference type="EMBL" id="HBUF01289966">
    <property type="protein sequence ID" value="CAG6689020.1"/>
    <property type="molecule type" value="Transcribed_RNA"/>
</dbReference>
<dbReference type="AlphaFoldDB" id="A0A8D8TIC5"/>
<evidence type="ECO:0000313" key="2">
    <source>
        <dbReference type="EMBL" id="CAG6689020.1"/>
    </source>
</evidence>
<organism evidence="2">
    <name type="scientific">Cacopsylla melanoneura</name>
    <dbReference type="NCBI Taxonomy" id="428564"/>
    <lineage>
        <taxon>Eukaryota</taxon>
        <taxon>Metazoa</taxon>
        <taxon>Ecdysozoa</taxon>
        <taxon>Arthropoda</taxon>
        <taxon>Hexapoda</taxon>
        <taxon>Insecta</taxon>
        <taxon>Pterygota</taxon>
        <taxon>Neoptera</taxon>
        <taxon>Paraneoptera</taxon>
        <taxon>Hemiptera</taxon>
        <taxon>Sternorrhyncha</taxon>
        <taxon>Psylloidea</taxon>
        <taxon>Psyllidae</taxon>
        <taxon>Psyllinae</taxon>
        <taxon>Cacopsylla</taxon>
    </lineage>
</organism>